<keyword evidence="5" id="KW-0808">Transferase</keyword>
<dbReference type="PANTHER" id="PTHR45453:SF1">
    <property type="entry name" value="PHOSPHATE REGULON SENSOR PROTEIN PHOR"/>
    <property type="match status" value="1"/>
</dbReference>
<dbReference type="SMART" id="SM00388">
    <property type="entry name" value="HisKA"/>
    <property type="match status" value="1"/>
</dbReference>
<dbReference type="InterPro" id="IPR003594">
    <property type="entry name" value="HATPase_dom"/>
</dbReference>
<feature type="transmembrane region" description="Helical" evidence="8">
    <location>
        <begin position="157"/>
        <end position="179"/>
    </location>
</feature>
<evidence type="ECO:0000256" key="1">
    <source>
        <dbReference type="ARBA" id="ARBA00000085"/>
    </source>
</evidence>
<dbReference type="InterPro" id="IPR036890">
    <property type="entry name" value="HATPase_C_sf"/>
</dbReference>
<dbReference type="SUPFAM" id="SSF47384">
    <property type="entry name" value="Homodimeric domain of signal transducing histidine kinase"/>
    <property type="match status" value="1"/>
</dbReference>
<dbReference type="RefSeq" id="WP_031392665.1">
    <property type="nucleotide sequence ID" value="NZ_JPNB01000003.1"/>
</dbReference>
<keyword evidence="8" id="KW-0812">Transmembrane</keyword>
<dbReference type="InterPro" id="IPR050351">
    <property type="entry name" value="BphY/WalK/GraS-like"/>
</dbReference>
<dbReference type="OrthoDB" id="9813151at2"/>
<dbReference type="Pfam" id="PF02518">
    <property type="entry name" value="HATPase_c"/>
    <property type="match status" value="1"/>
</dbReference>
<feature type="domain" description="Histidine kinase" evidence="9">
    <location>
        <begin position="200"/>
        <end position="408"/>
    </location>
</feature>
<dbReference type="Proteomes" id="UP000295718">
    <property type="component" value="Unassembled WGS sequence"/>
</dbReference>
<organism evidence="10 11">
    <name type="scientific">Kineothrix alysoides</name>
    <dbReference type="NCBI Taxonomy" id="1469948"/>
    <lineage>
        <taxon>Bacteria</taxon>
        <taxon>Bacillati</taxon>
        <taxon>Bacillota</taxon>
        <taxon>Clostridia</taxon>
        <taxon>Lachnospirales</taxon>
        <taxon>Lachnospiraceae</taxon>
        <taxon>Kineothrix</taxon>
    </lineage>
</organism>
<evidence type="ECO:0000313" key="10">
    <source>
        <dbReference type="EMBL" id="TCL55455.1"/>
    </source>
</evidence>
<dbReference type="GO" id="GO:0004721">
    <property type="term" value="F:phosphoprotein phosphatase activity"/>
    <property type="evidence" value="ECO:0007669"/>
    <property type="project" value="TreeGrafter"/>
</dbReference>
<evidence type="ECO:0000256" key="7">
    <source>
        <dbReference type="ARBA" id="ARBA00023012"/>
    </source>
</evidence>
<comment type="caution">
    <text evidence="10">The sequence shown here is derived from an EMBL/GenBank/DDBJ whole genome shotgun (WGS) entry which is preliminary data.</text>
</comment>
<keyword evidence="6 10" id="KW-0418">Kinase</keyword>
<dbReference type="PRINTS" id="PR00344">
    <property type="entry name" value="BCTRLSENSOR"/>
</dbReference>
<dbReference type="Gene3D" id="3.30.565.10">
    <property type="entry name" value="Histidine kinase-like ATPase, C-terminal domain"/>
    <property type="match status" value="1"/>
</dbReference>
<dbReference type="STRING" id="1469948.GCA_000732725_04045"/>
<keyword evidence="4" id="KW-0597">Phosphoprotein</keyword>
<dbReference type="GO" id="GO:0005886">
    <property type="term" value="C:plasma membrane"/>
    <property type="evidence" value="ECO:0007669"/>
    <property type="project" value="TreeGrafter"/>
</dbReference>
<dbReference type="PROSITE" id="PS50109">
    <property type="entry name" value="HIS_KIN"/>
    <property type="match status" value="1"/>
</dbReference>
<evidence type="ECO:0000259" key="9">
    <source>
        <dbReference type="PROSITE" id="PS50109"/>
    </source>
</evidence>
<dbReference type="FunFam" id="3.30.565.10:FF:000006">
    <property type="entry name" value="Sensor histidine kinase WalK"/>
    <property type="match status" value="1"/>
</dbReference>
<dbReference type="InterPro" id="IPR004358">
    <property type="entry name" value="Sig_transdc_His_kin-like_C"/>
</dbReference>
<keyword evidence="11" id="KW-1185">Reference proteome</keyword>
<evidence type="ECO:0000256" key="8">
    <source>
        <dbReference type="SAM" id="Phobius"/>
    </source>
</evidence>
<dbReference type="Gene3D" id="1.10.287.130">
    <property type="match status" value="1"/>
</dbReference>
<comment type="subcellular location">
    <subcellularLocation>
        <location evidence="2">Membrane</location>
    </subcellularLocation>
</comment>
<protein>
    <recommendedName>
        <fullName evidence="3">histidine kinase</fullName>
        <ecNumber evidence="3">2.7.13.3</ecNumber>
    </recommendedName>
</protein>
<dbReference type="GO" id="GO:0000155">
    <property type="term" value="F:phosphorelay sensor kinase activity"/>
    <property type="evidence" value="ECO:0007669"/>
    <property type="project" value="InterPro"/>
</dbReference>
<dbReference type="PANTHER" id="PTHR45453">
    <property type="entry name" value="PHOSPHATE REGULON SENSOR PROTEIN PHOR"/>
    <property type="match status" value="1"/>
</dbReference>
<keyword evidence="8" id="KW-1133">Transmembrane helix</keyword>
<dbReference type="InterPro" id="IPR005467">
    <property type="entry name" value="His_kinase_dom"/>
</dbReference>
<dbReference type="AlphaFoldDB" id="A0A4R1QSM1"/>
<sequence length="408" mass="45637">MIKKLQRKFIMITMGSLLLVMMLLIGTINGINVYQMQQRLNGAIDILSQNQGKFPKFEKKDPPKGGFRSDFEMNEETQFATRYFVVKIGEDGDIMEIDTSHIAISSEAAMNYAAKVLSFSKESGYTDDYKYSLVRNSDGYMLIFVFCREQISTATKFLLNSCGVAVITLVLMFLLVSVFSRRAIKPIIENAKKQKQFITDAGHEIKTPIAIISANADVLELTGGSSEWITSIRNQTCRLDKLVKNLLMLSRMEEDNLKLALVDMNLSITVEEIAGSFRPVAEMQSKNFRMDIQPGLMFHGDENSIQQLVSTLVDNAMKYSDEGGTVRVTLSAARKGVKLEVYNTVLELDTKNLDKLFDRFYRADGSRSRETGGYGIGLSIAKSIVEAHHGKIGAKSDDGRSIRFTVTL</sequence>
<evidence type="ECO:0000256" key="6">
    <source>
        <dbReference type="ARBA" id="ARBA00022777"/>
    </source>
</evidence>
<keyword evidence="8" id="KW-0472">Membrane</keyword>
<reference evidence="10 11" key="1">
    <citation type="submission" date="2019-03" db="EMBL/GenBank/DDBJ databases">
        <title>Genomic Encyclopedia of Type Strains, Phase IV (KMG-IV): sequencing the most valuable type-strain genomes for metagenomic binning, comparative biology and taxonomic classification.</title>
        <authorList>
            <person name="Goeker M."/>
        </authorList>
    </citation>
    <scope>NUCLEOTIDE SEQUENCE [LARGE SCALE GENOMIC DNA]</scope>
    <source>
        <strain evidence="10 11">DSM 100556</strain>
    </source>
</reference>
<name>A0A4R1QSM1_9FIRM</name>
<dbReference type="SUPFAM" id="SSF55874">
    <property type="entry name" value="ATPase domain of HSP90 chaperone/DNA topoisomerase II/histidine kinase"/>
    <property type="match status" value="1"/>
</dbReference>
<gene>
    <name evidence="10" type="ORF">EDD76_11588</name>
</gene>
<comment type="catalytic activity">
    <reaction evidence="1">
        <text>ATP + protein L-histidine = ADP + protein N-phospho-L-histidine.</text>
        <dbReference type="EC" id="2.7.13.3"/>
    </reaction>
</comment>
<accession>A0A4R1QSM1</accession>
<dbReference type="GO" id="GO:0016036">
    <property type="term" value="P:cellular response to phosphate starvation"/>
    <property type="evidence" value="ECO:0007669"/>
    <property type="project" value="TreeGrafter"/>
</dbReference>
<dbReference type="Pfam" id="PF00512">
    <property type="entry name" value="HisKA"/>
    <property type="match status" value="1"/>
</dbReference>
<proteinExistence type="predicted"/>
<dbReference type="EC" id="2.7.13.3" evidence="3"/>
<dbReference type="InterPro" id="IPR036097">
    <property type="entry name" value="HisK_dim/P_sf"/>
</dbReference>
<evidence type="ECO:0000313" key="11">
    <source>
        <dbReference type="Proteomes" id="UP000295718"/>
    </source>
</evidence>
<evidence type="ECO:0000256" key="2">
    <source>
        <dbReference type="ARBA" id="ARBA00004370"/>
    </source>
</evidence>
<dbReference type="CDD" id="cd00082">
    <property type="entry name" value="HisKA"/>
    <property type="match status" value="1"/>
</dbReference>
<dbReference type="EMBL" id="SLUO01000015">
    <property type="protein sequence ID" value="TCL55455.1"/>
    <property type="molecule type" value="Genomic_DNA"/>
</dbReference>
<evidence type="ECO:0000256" key="3">
    <source>
        <dbReference type="ARBA" id="ARBA00012438"/>
    </source>
</evidence>
<dbReference type="InterPro" id="IPR003661">
    <property type="entry name" value="HisK_dim/P_dom"/>
</dbReference>
<evidence type="ECO:0000256" key="4">
    <source>
        <dbReference type="ARBA" id="ARBA00022553"/>
    </source>
</evidence>
<keyword evidence="7" id="KW-0902">Two-component regulatory system</keyword>
<dbReference type="SMART" id="SM00387">
    <property type="entry name" value="HATPase_c"/>
    <property type="match status" value="1"/>
</dbReference>
<evidence type="ECO:0000256" key="5">
    <source>
        <dbReference type="ARBA" id="ARBA00022679"/>
    </source>
</evidence>